<evidence type="ECO:0000256" key="1">
    <source>
        <dbReference type="ARBA" id="ARBA00022741"/>
    </source>
</evidence>
<dbReference type="InterPro" id="IPR020845">
    <property type="entry name" value="AMP-binding_CS"/>
</dbReference>
<dbReference type="GO" id="GO:0005783">
    <property type="term" value="C:endoplasmic reticulum"/>
    <property type="evidence" value="ECO:0007669"/>
    <property type="project" value="TreeGrafter"/>
</dbReference>
<dbReference type="SUPFAM" id="SSF56801">
    <property type="entry name" value="Acetyl-CoA synthetase-like"/>
    <property type="match status" value="1"/>
</dbReference>
<comment type="caution">
    <text evidence="4">The sequence shown here is derived from an EMBL/GenBank/DDBJ whole genome shotgun (WGS) entry which is preliminary data.</text>
</comment>
<dbReference type="GO" id="GO:0004467">
    <property type="term" value="F:long-chain fatty acid-CoA ligase activity"/>
    <property type="evidence" value="ECO:0007669"/>
    <property type="project" value="TreeGrafter"/>
</dbReference>
<dbReference type="Pfam" id="PF00501">
    <property type="entry name" value="AMP-binding"/>
    <property type="match status" value="1"/>
</dbReference>
<gene>
    <name evidence="4" type="ORF">ECRASSUSDP1_LOCUS2637</name>
</gene>
<dbReference type="InterPro" id="IPR000873">
    <property type="entry name" value="AMP-dep_synth/lig_dom"/>
</dbReference>
<evidence type="ECO:0000259" key="3">
    <source>
        <dbReference type="Pfam" id="PF00501"/>
    </source>
</evidence>
<name>A0AAD1U3H7_EUPCR</name>
<dbReference type="AlphaFoldDB" id="A0AAD1U3H7"/>
<evidence type="ECO:0000256" key="2">
    <source>
        <dbReference type="ARBA" id="ARBA00022840"/>
    </source>
</evidence>
<protein>
    <recommendedName>
        <fullName evidence="3">AMP-dependent synthetase/ligase domain-containing protein</fullName>
    </recommendedName>
</protein>
<dbReference type="GO" id="GO:0005524">
    <property type="term" value="F:ATP binding"/>
    <property type="evidence" value="ECO:0007669"/>
    <property type="project" value="UniProtKB-KW"/>
</dbReference>
<dbReference type="Proteomes" id="UP001295684">
    <property type="component" value="Unassembled WGS sequence"/>
</dbReference>
<keyword evidence="5" id="KW-1185">Reference proteome</keyword>
<dbReference type="InterPro" id="IPR042099">
    <property type="entry name" value="ANL_N_sf"/>
</dbReference>
<accession>A0AAD1U3H7</accession>
<dbReference type="PROSITE" id="PS00455">
    <property type="entry name" value="AMP_BINDING"/>
    <property type="match status" value="1"/>
</dbReference>
<evidence type="ECO:0000313" key="5">
    <source>
        <dbReference type="Proteomes" id="UP001295684"/>
    </source>
</evidence>
<keyword evidence="1" id="KW-0547">Nucleotide-binding</keyword>
<dbReference type="Gene3D" id="3.40.50.12780">
    <property type="entry name" value="N-terminal domain of ligase-like"/>
    <property type="match status" value="1"/>
</dbReference>
<organism evidence="4 5">
    <name type="scientific">Euplotes crassus</name>
    <dbReference type="NCBI Taxonomy" id="5936"/>
    <lineage>
        <taxon>Eukaryota</taxon>
        <taxon>Sar</taxon>
        <taxon>Alveolata</taxon>
        <taxon>Ciliophora</taxon>
        <taxon>Intramacronucleata</taxon>
        <taxon>Spirotrichea</taxon>
        <taxon>Hypotrichia</taxon>
        <taxon>Euplotida</taxon>
        <taxon>Euplotidae</taxon>
        <taxon>Moneuplotes</taxon>
    </lineage>
</organism>
<dbReference type="PANTHER" id="PTHR43272:SF33">
    <property type="entry name" value="AMP-BINDING DOMAIN-CONTAINING PROTEIN-RELATED"/>
    <property type="match status" value="1"/>
</dbReference>
<proteinExistence type="predicted"/>
<keyword evidence="2" id="KW-0067">ATP-binding</keyword>
<dbReference type="EMBL" id="CAMPGE010002519">
    <property type="protein sequence ID" value="CAI2361326.1"/>
    <property type="molecule type" value="Genomic_DNA"/>
</dbReference>
<reference evidence="4" key="1">
    <citation type="submission" date="2023-07" db="EMBL/GenBank/DDBJ databases">
        <authorList>
            <consortium name="AG Swart"/>
            <person name="Singh M."/>
            <person name="Singh A."/>
            <person name="Seah K."/>
            <person name="Emmerich C."/>
        </authorList>
    </citation>
    <scope>NUCLEOTIDE SEQUENCE</scope>
    <source>
        <strain evidence="4">DP1</strain>
    </source>
</reference>
<dbReference type="PANTHER" id="PTHR43272">
    <property type="entry name" value="LONG-CHAIN-FATTY-ACID--COA LIGASE"/>
    <property type="match status" value="1"/>
</dbReference>
<feature type="domain" description="AMP-dependent synthetase/ligase" evidence="3">
    <location>
        <begin position="52"/>
        <end position="483"/>
    </location>
</feature>
<dbReference type="GO" id="GO:0016020">
    <property type="term" value="C:membrane"/>
    <property type="evidence" value="ECO:0007669"/>
    <property type="project" value="TreeGrafter"/>
</dbReference>
<evidence type="ECO:0000313" key="4">
    <source>
        <dbReference type="EMBL" id="CAI2361326.1"/>
    </source>
</evidence>
<sequence>MYPKFIYGSFREEEKCEDSTEVLYNKLSIEDDFKLQEIPKGGGETLLEGWNKAAEMFPDNNCLGHIEGDKYVWRTYKEALHEAQCIAKVLFTEDLIPEVSDKDKSYKFVGLYSRNRPEWALVNWALVHFSGTVVSLYNTLGEESLCYAVDHTDLGIVACDKASFKKMLNLRKEGNAKTIKHLIAFDEVDEEEIKQAEEYGIQIHLLDDIVKRGEAIDDKVLEEMTKPTPDTTDVICFTSGTTGRPKGGMISHKNYTANIRGGEDSQFLLNETDVIMSYLPLAHCYEKWLMALCLWRGVAIGYFNGNPLTLVKDIQMLKPTILPAVPRVLTKIYDTINLLMSQKEYIHKLYKVALKQKLLKIKNECKFTHLLWDSVIFKNHRAIIGGRVRFMLTGSAPISPEILDALKCSFCSQIVEGYGQTETNAPCLIVNPDDNESGHIGGPLTCAKIKLEDIPDMEYFRTDKPYPRGEICVKGPVVFQGYYKADDKNQEAFDDKGWLHTGDVAEIRPNGSVKLIDRKKNLFKLSQGEYISPEKLENVYNKSQFVAQIFVHGLSTMSYLVAVIVPDPDFLKVWASKKGLDFDLNAILESQDLKDEIQQDLDDRAKNANLNSLERIKKLHLTPEMFSVENGLLTPSMKLVRHHAKTTFKDKIQDMYNE</sequence>